<dbReference type="Proteomes" id="UP000254400">
    <property type="component" value="Unassembled WGS sequence"/>
</dbReference>
<gene>
    <name evidence="1" type="ORF">NCTC10343_03159</name>
</gene>
<dbReference type="AlphaFoldDB" id="A0A378Y0C9"/>
<name>A0A378Y0C9_PAEPO</name>
<organism evidence="1 2">
    <name type="scientific">Paenibacillus polymyxa</name>
    <name type="common">Bacillus polymyxa</name>
    <dbReference type="NCBI Taxonomy" id="1406"/>
    <lineage>
        <taxon>Bacteria</taxon>
        <taxon>Bacillati</taxon>
        <taxon>Bacillota</taxon>
        <taxon>Bacilli</taxon>
        <taxon>Bacillales</taxon>
        <taxon>Paenibacillaceae</taxon>
        <taxon>Paenibacillus</taxon>
    </lineage>
</organism>
<evidence type="ECO:0000313" key="2">
    <source>
        <dbReference type="Proteomes" id="UP000254400"/>
    </source>
</evidence>
<accession>A0A378Y0C9</accession>
<dbReference type="EMBL" id="UGSC01000001">
    <property type="protein sequence ID" value="SUA70288.1"/>
    <property type="molecule type" value="Genomic_DNA"/>
</dbReference>
<evidence type="ECO:0000313" key="1">
    <source>
        <dbReference type="EMBL" id="SUA70288.1"/>
    </source>
</evidence>
<proteinExistence type="predicted"/>
<protein>
    <submittedName>
        <fullName evidence="1">Uncharacterized protein</fullName>
    </submittedName>
</protein>
<reference evidence="1 2" key="1">
    <citation type="submission" date="2018-06" db="EMBL/GenBank/DDBJ databases">
        <authorList>
            <consortium name="Pathogen Informatics"/>
            <person name="Doyle S."/>
        </authorList>
    </citation>
    <scope>NUCLEOTIDE SEQUENCE [LARGE SCALE GENOMIC DNA]</scope>
    <source>
        <strain evidence="1 2">NCTC10343</strain>
    </source>
</reference>
<dbReference type="RefSeq" id="WP_019687681.1">
    <property type="nucleotide sequence ID" value="NZ_CP036496.1"/>
</dbReference>
<sequence length="53" mass="6230">MSQDKKKIFVYDEATKKEMEVDVSRIVAFQARTIKRKSLLVAFMDDGNQYIML</sequence>
<dbReference type="GeneID" id="93346513"/>